<dbReference type="InterPro" id="IPR029044">
    <property type="entry name" value="Nucleotide-diphossugar_trans"/>
</dbReference>
<comment type="caution">
    <text evidence="3">The sequence shown here is derived from an EMBL/GenBank/DDBJ whole genome shotgun (WGS) entry which is preliminary data.</text>
</comment>
<dbReference type="InterPro" id="IPR043149">
    <property type="entry name" value="TagF_N"/>
</dbReference>
<dbReference type="Gene3D" id="3.40.50.11820">
    <property type="match status" value="1"/>
</dbReference>
<keyword evidence="4" id="KW-1185">Reference proteome</keyword>
<feature type="compositionally biased region" description="Basic and acidic residues" evidence="1">
    <location>
        <begin position="613"/>
        <end position="648"/>
    </location>
</feature>
<gene>
    <name evidence="3" type="ORF">QF034_003091</name>
</gene>
<name>A0ABU0QNY3_9ACTN</name>
<dbReference type="Pfam" id="PF04464">
    <property type="entry name" value="Glyphos_transf"/>
    <property type="match status" value="1"/>
</dbReference>
<dbReference type="Gene3D" id="3.90.550.10">
    <property type="entry name" value="Spore Coat Polysaccharide Biosynthesis Protein SpsA, Chain A"/>
    <property type="match status" value="2"/>
</dbReference>
<dbReference type="CDD" id="cd00761">
    <property type="entry name" value="Glyco_tranf_GTA_type"/>
    <property type="match status" value="1"/>
</dbReference>
<dbReference type="Proteomes" id="UP001232755">
    <property type="component" value="Unassembled WGS sequence"/>
</dbReference>
<feature type="compositionally biased region" description="Basic residues" evidence="1">
    <location>
        <begin position="508"/>
        <end position="528"/>
    </location>
</feature>
<dbReference type="InterPro" id="IPR007554">
    <property type="entry name" value="Glycerophosphate_synth"/>
</dbReference>
<dbReference type="PANTHER" id="PTHR22916:SF3">
    <property type="entry name" value="UDP-GLCNAC:BETAGAL BETA-1,3-N-ACETYLGLUCOSAMINYLTRANSFERASE-LIKE PROTEIN 1"/>
    <property type="match status" value="1"/>
</dbReference>
<dbReference type="EMBL" id="JAUSYP010000001">
    <property type="protein sequence ID" value="MDQ0748860.1"/>
    <property type="molecule type" value="Genomic_DNA"/>
</dbReference>
<reference evidence="3 4" key="1">
    <citation type="submission" date="2023-07" db="EMBL/GenBank/DDBJ databases">
        <title>Comparative genomics of wheat-associated soil bacteria to identify genetic determinants of phenazine resistance.</title>
        <authorList>
            <person name="Mouncey N."/>
        </authorList>
    </citation>
    <scope>NUCLEOTIDE SEQUENCE [LARGE SCALE GENOMIC DNA]</scope>
    <source>
        <strain evidence="3 4">B3I12</strain>
    </source>
</reference>
<evidence type="ECO:0000313" key="4">
    <source>
        <dbReference type="Proteomes" id="UP001232755"/>
    </source>
</evidence>
<feature type="domain" description="Glycosyltransferase 2-like" evidence="2">
    <location>
        <begin position="739"/>
        <end position="865"/>
    </location>
</feature>
<evidence type="ECO:0000313" key="3">
    <source>
        <dbReference type="EMBL" id="MDQ0748860.1"/>
    </source>
</evidence>
<organism evidence="3 4">
    <name type="scientific">Streptomyces africanus</name>
    <dbReference type="NCBI Taxonomy" id="231024"/>
    <lineage>
        <taxon>Bacteria</taxon>
        <taxon>Bacillati</taxon>
        <taxon>Actinomycetota</taxon>
        <taxon>Actinomycetes</taxon>
        <taxon>Kitasatosporales</taxon>
        <taxon>Streptomycetaceae</taxon>
        <taxon>Streptomyces</taxon>
    </lineage>
</organism>
<feature type="region of interest" description="Disordered" evidence="1">
    <location>
        <begin position="503"/>
        <end position="732"/>
    </location>
</feature>
<dbReference type="InterPro" id="IPR001173">
    <property type="entry name" value="Glyco_trans_2-like"/>
</dbReference>
<accession>A0ABU0QNY3</accession>
<feature type="compositionally biased region" description="Basic residues" evidence="1">
    <location>
        <begin position="553"/>
        <end position="578"/>
    </location>
</feature>
<dbReference type="Pfam" id="PF00535">
    <property type="entry name" value="Glycos_transf_2"/>
    <property type="match status" value="1"/>
</dbReference>
<evidence type="ECO:0000256" key="1">
    <source>
        <dbReference type="SAM" id="MobiDB-lite"/>
    </source>
</evidence>
<dbReference type="SUPFAM" id="SSF53448">
    <property type="entry name" value="Nucleotide-diphospho-sugar transferases"/>
    <property type="match status" value="2"/>
</dbReference>
<dbReference type="PANTHER" id="PTHR22916">
    <property type="entry name" value="GLYCOSYLTRANSFERASE"/>
    <property type="match status" value="1"/>
</dbReference>
<proteinExistence type="predicted"/>
<evidence type="ECO:0000259" key="2">
    <source>
        <dbReference type="Pfam" id="PF00535"/>
    </source>
</evidence>
<feature type="compositionally biased region" description="Basic residues" evidence="1">
    <location>
        <begin position="688"/>
        <end position="699"/>
    </location>
</feature>
<sequence>MPELSVIVHGPNVQDHLTELLDSLAAHPLPDAELIVAAVGDWARETAERHAPDVQVVPLAEGTGDAAARAAGAARASGRWLHFVHAKDGLPAGAPRTVAERVAELPGEVDVLLLDHVRSTWHTSGMPSQDGSLLARAGRADVALDDCAPLLRLTPLLGTRVLRADFWRAHEQQLTTDDEPYAALAALLLAERVACLPHVAYEDRRLRPASLPPATPEQHYGLVGRYESLLDLTRDRRAAHAVLYDVMVRDCLRTFARGGMPEEIAREFFRRASLAALRRRPEGYRRPAGLEGVRRSLLEEGAYGRYRAFQAVNRTRRTAKSAVRARRRQAGAKLRDHQYRRALGRPVNPHLAVFAAYWNRGVACNPAAIAAKLAELAPQIHPVWVVTEENAALLPPGTDHVVPGTRRYWEVLATAKYLVNNVNFPNAVVKRPDAIHVQTHHGTPLKRMGIDQMAYPAAAQGLDFQALLERIDKWDYSVSANSHTTRMWERAYRVALRLPRPRLSAQRRLLHGRRRGHPQGPRQARHRAGPPGRPLRAHPPRLRGRLDPPPGPRRPRRPPRRGHGPARPRPLLLRRRGLPAHQPAPHGPDHRRLLLRPRGGAVPGGGRPGHGLLLDHVRLRQPRPPDRDPRRRLGDVPHHPRRLLRPDGRGPGPRRPHPGGADADPRRRGLARRGRGEDPGRLPAPVLRVRRRTCRRTRRPPGLPRPGRTVPAAGAAHRGTHPGPDPAGGDRMSTPDVTVTVIVYNDAERLTRAVDSVRRQTHANVEIVISDDHSTDETPEVARRLAAEDPRIRHLRLERNSGGCSAPRNRALEIARAPYLMFLDSDDELPEDAVALLFAAHREREIDFAMGAVQRIRVDNGRRSTWMPHLVAERRTLEGIEADPRLFFEHLSTSKMYARAFLDRHGLRFPEGIHYEDQLFSAQAYCLAKAFTIIPEPVYRWYVAPFAAFDAASISNQRHKLANVRDRIHVQHLIDAFLAESGHESLREDKDHKFLKHDFRMYAGDLPYRDEEWLSSFADIVTPYLDTLTPGAFARLPRAERVVLQLIRDRRLPEARLAARGLGHGVAPRQVTTDGEGRMYWGDRIPASAWSRRELDISDLELETRPFPSAQFRHEITEITRGPGASVDLTVRTYDPALRLPVGPQRATLLIAPGRRRLRVPFRLSPVRPGIFEGHAHLDLAAAPLPFHGFAGVRHPLLRLEHQGLGHTGLLLAPLTFPTLTTQVPHHRLTLEPEGHGPGRLQVRWEPLGLTAALIRPLTRRVARPRVKRAARLVASALK</sequence>
<protein>
    <submittedName>
        <fullName evidence="3">Glycosyltransferase involved in cell wall biosynthesis</fullName>
    </submittedName>
</protein>